<dbReference type="EMBL" id="JAPHEG010000003">
    <property type="protein sequence ID" value="MDF2953614.1"/>
    <property type="molecule type" value="Genomic_DNA"/>
</dbReference>
<accession>A0AAE3P5V1</accession>
<keyword evidence="8 11" id="KW-1133">Transmembrane helix</keyword>
<evidence type="ECO:0000256" key="5">
    <source>
        <dbReference type="ARBA" id="ARBA00022692"/>
    </source>
</evidence>
<sequence length="360" mass="39707">MVTTVIVAILVIGALIFVHELGHFLAAKLLKVKVEVFSLGFGPRLIGFKAGETEYRLSLIPLGGYVKLYGEHLETIPIVEKPERAFAFKKPWEKAIIVIAGPLANFILAVFIFWLLFASVGSFILPAKIGKVMPGSPAEKAGLKPGDEIIKVNGKKVKSFQELVFLLRSKKISKSVILTIKRKDQIFEVNIKPELKEGYNIFGKKTKVPIIGIKSTQEIIHQKYDIISAFNLAVKKVVELTGLIFVAIYKLFTGEIPFSTLGGPITIGKMAGETAKMGISYLLSFTALLSVNLGVINILPLPMLDGGHLVLFGIEAVRRKPLSLKTQELIFKIGLFLIIALSIAVFYNDILKLLRGWRLP</sequence>
<dbReference type="AlphaFoldDB" id="A0AAE3P5V1"/>
<dbReference type="InterPro" id="IPR001478">
    <property type="entry name" value="PDZ"/>
</dbReference>
<feature type="transmembrane region" description="Helical" evidence="11">
    <location>
        <begin position="95"/>
        <end position="125"/>
    </location>
</feature>
<dbReference type="GO" id="GO:0046872">
    <property type="term" value="F:metal ion binding"/>
    <property type="evidence" value="ECO:0007669"/>
    <property type="project" value="UniProtKB-KW"/>
</dbReference>
<keyword evidence="11" id="KW-0479">Metal-binding</keyword>
<dbReference type="PANTHER" id="PTHR42837:SF2">
    <property type="entry name" value="MEMBRANE METALLOPROTEASE ARASP2, CHLOROPLASTIC-RELATED"/>
    <property type="match status" value="1"/>
</dbReference>
<evidence type="ECO:0000256" key="3">
    <source>
        <dbReference type="ARBA" id="ARBA00007931"/>
    </source>
</evidence>
<evidence type="ECO:0000256" key="8">
    <source>
        <dbReference type="ARBA" id="ARBA00022989"/>
    </source>
</evidence>
<evidence type="ECO:0000256" key="4">
    <source>
        <dbReference type="ARBA" id="ARBA00022670"/>
    </source>
</evidence>
<gene>
    <name evidence="13" type="ORF">OD816_000859</name>
</gene>
<dbReference type="InterPro" id="IPR004387">
    <property type="entry name" value="Pept_M50_Zn"/>
</dbReference>
<keyword evidence="4 13" id="KW-0645">Protease</keyword>
<dbReference type="InterPro" id="IPR036034">
    <property type="entry name" value="PDZ_sf"/>
</dbReference>
<dbReference type="Proteomes" id="UP001144110">
    <property type="component" value="Unassembled WGS sequence"/>
</dbReference>
<dbReference type="InterPro" id="IPR041489">
    <property type="entry name" value="PDZ_6"/>
</dbReference>
<dbReference type="SUPFAM" id="SSF50156">
    <property type="entry name" value="PDZ domain-like"/>
    <property type="match status" value="1"/>
</dbReference>
<dbReference type="CDD" id="cd23081">
    <property type="entry name" value="cpPDZ_EcRseP-like"/>
    <property type="match status" value="1"/>
</dbReference>
<proteinExistence type="inferred from homology"/>
<comment type="caution">
    <text evidence="13">The sequence shown here is derived from an EMBL/GenBank/DDBJ whole genome shotgun (WGS) entry which is preliminary data.</text>
</comment>
<dbReference type="GO" id="GO:0006508">
    <property type="term" value="P:proteolysis"/>
    <property type="evidence" value="ECO:0007669"/>
    <property type="project" value="UniProtKB-KW"/>
</dbReference>
<evidence type="ECO:0000256" key="9">
    <source>
        <dbReference type="ARBA" id="ARBA00023049"/>
    </source>
</evidence>
<comment type="similarity">
    <text evidence="3 11">Belongs to the peptidase M50B family.</text>
</comment>
<dbReference type="CDD" id="cd06163">
    <property type="entry name" value="S2P-M50_PDZ_RseP-like"/>
    <property type="match status" value="1"/>
</dbReference>
<evidence type="ECO:0000256" key="10">
    <source>
        <dbReference type="ARBA" id="ARBA00023136"/>
    </source>
</evidence>
<dbReference type="Gene3D" id="2.30.42.10">
    <property type="match status" value="1"/>
</dbReference>
<dbReference type="NCBIfam" id="TIGR00054">
    <property type="entry name" value="RIP metalloprotease RseP"/>
    <property type="match status" value="1"/>
</dbReference>
<keyword evidence="7 11" id="KW-0862">Zinc</keyword>
<evidence type="ECO:0000256" key="11">
    <source>
        <dbReference type="RuleBase" id="RU362031"/>
    </source>
</evidence>
<feature type="domain" description="PDZ" evidence="12">
    <location>
        <begin position="129"/>
        <end position="184"/>
    </location>
</feature>
<dbReference type="PANTHER" id="PTHR42837">
    <property type="entry name" value="REGULATOR OF SIGMA-E PROTEASE RSEP"/>
    <property type="match status" value="1"/>
</dbReference>
<dbReference type="Pfam" id="PF17820">
    <property type="entry name" value="PDZ_6"/>
    <property type="match status" value="1"/>
</dbReference>
<evidence type="ECO:0000256" key="7">
    <source>
        <dbReference type="ARBA" id="ARBA00022833"/>
    </source>
</evidence>
<evidence type="ECO:0000313" key="13">
    <source>
        <dbReference type="EMBL" id="MDF2953614.1"/>
    </source>
</evidence>
<reference evidence="13" key="1">
    <citation type="submission" date="2022-11" db="EMBL/GenBank/DDBJ databases">
        <title>Candidatus Alkanophaga archaea from heated hydrothermal vent sediment oxidize petroleum alkanes.</title>
        <authorList>
            <person name="Zehnle H."/>
            <person name="Laso-Perez R."/>
            <person name="Lipp J."/>
            <person name="Teske A."/>
            <person name="Wegener G."/>
        </authorList>
    </citation>
    <scope>NUCLEOTIDE SEQUENCE</scope>
    <source>
        <strain evidence="13">MCA70</strain>
    </source>
</reference>
<keyword evidence="10 11" id="KW-0472">Membrane</keyword>
<protein>
    <recommendedName>
        <fullName evidence="11">Zinc metalloprotease</fullName>
        <ecNumber evidence="11">3.4.24.-</ecNumber>
    </recommendedName>
</protein>
<comment type="subcellular location">
    <subcellularLocation>
        <location evidence="2">Membrane</location>
        <topology evidence="2">Multi-pass membrane protein</topology>
    </subcellularLocation>
</comment>
<dbReference type="PROSITE" id="PS50106">
    <property type="entry name" value="PDZ"/>
    <property type="match status" value="1"/>
</dbReference>
<keyword evidence="9 11" id="KW-0482">Metalloprotease</keyword>
<keyword evidence="5 11" id="KW-0812">Transmembrane</keyword>
<organism evidence="13 14">
    <name type="scientific">Candidatus Thermodesulfobacterium syntrophicum</name>
    <dbReference type="NCBI Taxonomy" id="3060442"/>
    <lineage>
        <taxon>Bacteria</taxon>
        <taxon>Pseudomonadati</taxon>
        <taxon>Thermodesulfobacteriota</taxon>
        <taxon>Thermodesulfobacteria</taxon>
        <taxon>Thermodesulfobacteriales</taxon>
        <taxon>Thermodesulfobacteriaceae</taxon>
        <taxon>Thermodesulfobacterium</taxon>
    </lineage>
</organism>
<name>A0AAE3P5V1_9BACT</name>
<comment type="cofactor">
    <cofactor evidence="1 11">
        <name>Zn(2+)</name>
        <dbReference type="ChEBI" id="CHEBI:29105"/>
    </cofactor>
</comment>
<dbReference type="SMART" id="SM00228">
    <property type="entry name" value="PDZ"/>
    <property type="match status" value="1"/>
</dbReference>
<dbReference type="InterPro" id="IPR008915">
    <property type="entry name" value="Peptidase_M50"/>
</dbReference>
<dbReference type="Pfam" id="PF02163">
    <property type="entry name" value="Peptidase_M50"/>
    <property type="match status" value="1"/>
</dbReference>
<feature type="transmembrane region" description="Helical" evidence="11">
    <location>
        <begin position="279"/>
        <end position="299"/>
    </location>
</feature>
<evidence type="ECO:0000313" key="14">
    <source>
        <dbReference type="Proteomes" id="UP001144110"/>
    </source>
</evidence>
<dbReference type="EC" id="3.4.24.-" evidence="11"/>
<evidence type="ECO:0000256" key="2">
    <source>
        <dbReference type="ARBA" id="ARBA00004141"/>
    </source>
</evidence>
<dbReference type="GO" id="GO:0004222">
    <property type="term" value="F:metalloendopeptidase activity"/>
    <property type="evidence" value="ECO:0007669"/>
    <property type="project" value="InterPro"/>
</dbReference>
<evidence type="ECO:0000256" key="6">
    <source>
        <dbReference type="ARBA" id="ARBA00022801"/>
    </source>
</evidence>
<evidence type="ECO:0000259" key="12">
    <source>
        <dbReference type="PROSITE" id="PS50106"/>
    </source>
</evidence>
<dbReference type="GO" id="GO:0016020">
    <property type="term" value="C:membrane"/>
    <property type="evidence" value="ECO:0007669"/>
    <property type="project" value="UniProtKB-SubCell"/>
</dbReference>
<feature type="transmembrane region" description="Helical" evidence="11">
    <location>
        <begin position="329"/>
        <end position="348"/>
    </location>
</feature>
<evidence type="ECO:0000256" key="1">
    <source>
        <dbReference type="ARBA" id="ARBA00001947"/>
    </source>
</evidence>
<keyword evidence="6 11" id="KW-0378">Hydrolase</keyword>